<reference evidence="1" key="1">
    <citation type="submission" date="2021-05" db="UniProtKB">
        <authorList>
            <consortium name="EnsemblPlants"/>
        </authorList>
    </citation>
    <scope>IDENTIFICATION</scope>
    <source>
        <strain evidence="1">subsp. malaccensis</strain>
    </source>
</reference>
<keyword evidence="2" id="KW-1185">Reference proteome</keyword>
<organism evidence="1 2">
    <name type="scientific">Musa acuminata subsp. malaccensis</name>
    <name type="common">Wild banana</name>
    <name type="synonym">Musa malaccensis</name>
    <dbReference type="NCBI Taxonomy" id="214687"/>
    <lineage>
        <taxon>Eukaryota</taxon>
        <taxon>Viridiplantae</taxon>
        <taxon>Streptophyta</taxon>
        <taxon>Embryophyta</taxon>
        <taxon>Tracheophyta</taxon>
        <taxon>Spermatophyta</taxon>
        <taxon>Magnoliopsida</taxon>
        <taxon>Liliopsida</taxon>
        <taxon>Zingiberales</taxon>
        <taxon>Musaceae</taxon>
        <taxon>Musa</taxon>
    </lineage>
</organism>
<dbReference type="InParanoid" id="A0A804U5Q2"/>
<proteinExistence type="predicted"/>
<evidence type="ECO:0000313" key="2">
    <source>
        <dbReference type="Proteomes" id="UP000012960"/>
    </source>
</evidence>
<dbReference type="Gramene" id="mito3_t00200.1">
    <property type="protein sequence ID" value="mito3_p00200.1"/>
    <property type="gene ID" value="mito3_g00200"/>
</dbReference>
<dbReference type="AlphaFoldDB" id="A0A804U5Q2"/>
<dbReference type="Proteomes" id="UP000012960">
    <property type="component" value="Unplaced"/>
</dbReference>
<accession>A0A804U5Q2</accession>
<sequence length="35" mass="3807">MAKKKKANVLEKAVVDTQKDCCLRGCVIRGEASGR</sequence>
<protein>
    <submittedName>
        <fullName evidence="1">Uncharacterized protein</fullName>
    </submittedName>
</protein>
<name>A0A804U5Q2_MUSAM</name>
<evidence type="ECO:0000313" key="1">
    <source>
        <dbReference type="EnsemblPlants" id="mito3_p00200.1"/>
    </source>
</evidence>
<dbReference type="EnsemblPlants" id="mito3_t00200.1">
    <property type="protein sequence ID" value="mito3_p00200.1"/>
    <property type="gene ID" value="mito3_g00200"/>
</dbReference>